<reference evidence="1 2" key="1">
    <citation type="submission" date="2017-07" db="EMBL/GenBank/DDBJ databases">
        <authorList>
            <person name="Sun Z.S."/>
            <person name="Albrecht U."/>
            <person name="Echele G."/>
            <person name="Lee C.C."/>
        </authorList>
    </citation>
    <scope>NUCLEOTIDE SEQUENCE [LARGE SCALE GENOMIC DNA]</scope>
    <source>
        <strain evidence="2">type strain: KCTC 22618</strain>
    </source>
</reference>
<evidence type="ECO:0000313" key="2">
    <source>
        <dbReference type="Proteomes" id="UP000215214"/>
    </source>
</evidence>
<dbReference type="EMBL" id="LT899436">
    <property type="protein sequence ID" value="SNR16339.1"/>
    <property type="molecule type" value="Genomic_DNA"/>
</dbReference>
<proteinExistence type="predicted"/>
<dbReference type="OrthoDB" id="1187902at2"/>
<dbReference type="Proteomes" id="UP000215214">
    <property type="component" value="Chromosome TJEJU"/>
</dbReference>
<organism evidence="1 2">
    <name type="scientific">Tenacibaculum jejuense</name>
    <dbReference type="NCBI Taxonomy" id="584609"/>
    <lineage>
        <taxon>Bacteria</taxon>
        <taxon>Pseudomonadati</taxon>
        <taxon>Bacteroidota</taxon>
        <taxon>Flavobacteriia</taxon>
        <taxon>Flavobacteriales</taxon>
        <taxon>Flavobacteriaceae</taxon>
        <taxon>Tenacibaculum</taxon>
    </lineage>
</organism>
<evidence type="ECO:0000313" key="1">
    <source>
        <dbReference type="EMBL" id="SNR16339.1"/>
    </source>
</evidence>
<keyword evidence="2" id="KW-1185">Reference proteome</keyword>
<gene>
    <name evidence="1" type="ORF">TJEJU_2660</name>
</gene>
<sequence>MKIKLTVLLLLVLTYNIYSQTNFDLDKILHQLNLKRSQCEVGFIVSKQLPNAKNETIVVIPEIIKSDDTTEEYNGYILIIDSNTNKIKHKYFKPSYWTSDALILSEIKIDTAPYHVSKNKRAFGIRSSHYTLSKPNPYSSETLTLFFKKEEKLIPILDHFESKEYVGEWDMQCAGWSINEEKILILSKNKTNDFFDIIVNNKITNRKSDTNETGECIDEEKISFQKTVLKFNGKVYK</sequence>
<dbReference type="KEGG" id="tje:TJEJU_2660"/>
<name>A0A238UAZ2_9FLAO</name>
<dbReference type="RefSeq" id="WP_157730220.1">
    <property type="nucleotide sequence ID" value="NZ_LT899436.1"/>
</dbReference>
<accession>A0A238UAZ2</accession>
<dbReference type="AlphaFoldDB" id="A0A238UAZ2"/>
<protein>
    <submittedName>
        <fullName evidence="1">Uncharacterized protein</fullName>
    </submittedName>
</protein>